<dbReference type="Proteomes" id="UP000683360">
    <property type="component" value="Unassembled WGS sequence"/>
</dbReference>
<evidence type="ECO:0000313" key="2">
    <source>
        <dbReference type="Proteomes" id="UP000683360"/>
    </source>
</evidence>
<reference evidence="1" key="1">
    <citation type="submission" date="2021-03" db="EMBL/GenBank/DDBJ databases">
        <authorList>
            <person name="Bekaert M."/>
        </authorList>
    </citation>
    <scope>NUCLEOTIDE SEQUENCE</scope>
</reference>
<dbReference type="EMBL" id="CAJPWZ010002238">
    <property type="protein sequence ID" value="CAG2234376.1"/>
    <property type="molecule type" value="Genomic_DNA"/>
</dbReference>
<organism evidence="1 2">
    <name type="scientific">Mytilus edulis</name>
    <name type="common">Blue mussel</name>
    <dbReference type="NCBI Taxonomy" id="6550"/>
    <lineage>
        <taxon>Eukaryota</taxon>
        <taxon>Metazoa</taxon>
        <taxon>Spiralia</taxon>
        <taxon>Lophotrochozoa</taxon>
        <taxon>Mollusca</taxon>
        <taxon>Bivalvia</taxon>
        <taxon>Autobranchia</taxon>
        <taxon>Pteriomorphia</taxon>
        <taxon>Mytilida</taxon>
        <taxon>Mytiloidea</taxon>
        <taxon>Mytilidae</taxon>
        <taxon>Mytilinae</taxon>
        <taxon>Mytilus</taxon>
    </lineage>
</organism>
<name>A0A8S3TVE1_MYTED</name>
<evidence type="ECO:0000313" key="1">
    <source>
        <dbReference type="EMBL" id="CAG2234376.1"/>
    </source>
</evidence>
<comment type="caution">
    <text evidence="1">The sequence shown here is derived from an EMBL/GenBank/DDBJ whole genome shotgun (WGS) entry which is preliminary data.</text>
</comment>
<dbReference type="OrthoDB" id="6154566at2759"/>
<keyword evidence="2" id="KW-1185">Reference proteome</keyword>
<gene>
    <name evidence="1" type="ORF">MEDL_47007</name>
</gene>
<protein>
    <submittedName>
        <fullName evidence="1">Uncharacterized protein</fullName>
    </submittedName>
</protein>
<sequence length="233" mass="27722">MGWSTVKTKQNIEVLRLYFKVTNLDGNRLVKKIHESSKSKQRSWNSRVLKFIKTNDFSSLINAQNMTIRQKVNIVKDKLNTVDAENWLRDVHNDRNCKNGNKLRTFRQYKRYLQPSSYVKSVKFRDYRRTLSNFRCGSLPLAIETGRYTKPVTPLNERICQFCDENTIETEQHFLMNCNFYSDLREELLNSPFLSNYVFIILSVEEKFNYIMSCDEIQFLLAKTLHLMFKINL</sequence>
<proteinExistence type="predicted"/>
<dbReference type="AlphaFoldDB" id="A0A8S3TVE1"/>
<accession>A0A8S3TVE1</accession>